<evidence type="ECO:0000256" key="6">
    <source>
        <dbReference type="SAM" id="SignalP"/>
    </source>
</evidence>
<dbReference type="EMBL" id="MTZU01000007">
    <property type="protein sequence ID" value="PCE34033.1"/>
    <property type="molecule type" value="Genomic_DNA"/>
</dbReference>
<dbReference type="Proteomes" id="UP000217994">
    <property type="component" value="Unassembled WGS sequence"/>
</dbReference>
<dbReference type="InterPro" id="IPR006059">
    <property type="entry name" value="SBP"/>
</dbReference>
<dbReference type="Gene3D" id="3.40.190.10">
    <property type="entry name" value="Periplasmic binding protein-like II"/>
    <property type="match status" value="2"/>
</dbReference>
<keyword evidence="3 6" id="KW-0732">Signal</keyword>
<dbReference type="Pfam" id="PF13416">
    <property type="entry name" value="SBP_bac_8"/>
    <property type="match status" value="1"/>
</dbReference>
<dbReference type="PANTHER" id="PTHR30222:SF12">
    <property type="entry name" value="NORSPERMIDINE SENSOR"/>
    <property type="match status" value="1"/>
</dbReference>
<dbReference type="PIRSF" id="PIRSF019574">
    <property type="entry name" value="Periplasmic_polyamine_BP"/>
    <property type="match status" value="1"/>
</dbReference>
<keyword evidence="2 5" id="KW-0813">Transport</keyword>
<protein>
    <recommendedName>
        <fullName evidence="5">Putrescine-binding periplasmic protein</fullName>
    </recommendedName>
</protein>
<dbReference type="InterPro" id="IPR001188">
    <property type="entry name" value="Sperm_putr-bd"/>
</dbReference>
<evidence type="ECO:0000256" key="5">
    <source>
        <dbReference type="PIRNR" id="PIRNR019574"/>
    </source>
</evidence>
<evidence type="ECO:0000313" key="7">
    <source>
        <dbReference type="EMBL" id="PCE34033.1"/>
    </source>
</evidence>
<dbReference type="GO" id="GO:0015846">
    <property type="term" value="P:polyamine transport"/>
    <property type="evidence" value="ECO:0007669"/>
    <property type="project" value="InterPro"/>
</dbReference>
<feature type="signal peptide" evidence="6">
    <location>
        <begin position="1"/>
        <end position="24"/>
    </location>
</feature>
<dbReference type="GO" id="GO:0019808">
    <property type="term" value="F:polyamine binding"/>
    <property type="evidence" value="ECO:0007669"/>
    <property type="project" value="InterPro"/>
</dbReference>
<evidence type="ECO:0000256" key="4">
    <source>
        <dbReference type="ARBA" id="ARBA00022764"/>
    </source>
</evidence>
<dbReference type="GO" id="GO:0042597">
    <property type="term" value="C:periplasmic space"/>
    <property type="evidence" value="ECO:0007669"/>
    <property type="project" value="UniProtKB-SubCell"/>
</dbReference>
<comment type="caution">
    <text evidence="7">The sequence shown here is derived from an EMBL/GenBank/DDBJ whole genome shotgun (WGS) entry which is preliminary data.</text>
</comment>
<evidence type="ECO:0000256" key="3">
    <source>
        <dbReference type="ARBA" id="ARBA00022729"/>
    </source>
</evidence>
<organism evidence="7 8">
    <name type="scientific">Burkholderia ubonensis subsp. mesacidophila</name>
    <dbReference type="NCBI Taxonomy" id="265293"/>
    <lineage>
        <taxon>Bacteria</taxon>
        <taxon>Pseudomonadati</taxon>
        <taxon>Pseudomonadota</taxon>
        <taxon>Betaproteobacteria</taxon>
        <taxon>Burkholderiales</taxon>
        <taxon>Burkholderiaceae</taxon>
        <taxon>Burkholderia</taxon>
        <taxon>Burkholderia cepacia complex</taxon>
    </lineage>
</organism>
<accession>A0A2A4FJY4</accession>
<dbReference type="PRINTS" id="PR00909">
    <property type="entry name" value="SPERMDNBNDNG"/>
</dbReference>
<gene>
    <name evidence="7" type="ORF">BZL54_02470</name>
</gene>
<evidence type="ECO:0000256" key="1">
    <source>
        <dbReference type="ARBA" id="ARBA00004418"/>
    </source>
</evidence>
<dbReference type="SUPFAM" id="SSF53850">
    <property type="entry name" value="Periplasmic binding protein-like II"/>
    <property type="match status" value="1"/>
</dbReference>
<dbReference type="PANTHER" id="PTHR30222">
    <property type="entry name" value="SPERMIDINE/PUTRESCINE-BINDING PERIPLASMIC PROTEIN"/>
    <property type="match status" value="1"/>
</dbReference>
<reference evidence="7 8" key="1">
    <citation type="submission" date="2017-01" db="EMBL/GenBank/DDBJ databases">
        <title>Whole-Genome Shotgun Sequencing of Two beta-Proteobacterial Species in Search of the Bulgecin Biosynthetic Cluster.</title>
        <authorList>
            <person name="Horsman M.E."/>
            <person name="Marous D.R."/>
            <person name="Li R."/>
            <person name="Oliver R.A."/>
            <person name="Byun B."/>
            <person name="Emrich S.J."/>
            <person name="Boggess B."/>
            <person name="Townsend C.A."/>
            <person name="Mobashery S."/>
        </authorList>
    </citation>
    <scope>NUCLEOTIDE SEQUENCE [LARGE SCALE GENOMIC DNA]</scope>
    <source>
        <strain evidence="7 8">ATCC 31433</strain>
    </source>
</reference>
<sequence length="369" mass="40763">MKITIRMLAALAAGVCLIVQHASAAEEKVLNLYNWSDYFAPDTLSTFEKETGIKVRYDTYDSDETLQAKLMTGDSGYDLVWPTNDFMARQIQAGAYRELDKRRLPNLVHLDPAVLKLAAQSDPGNRYGVPYMWGTVGVGYDRAKIVAILGKDLPKNSLDLVFDPAIASRIAAKCRIGLPDAASMVLPLALRYIGRDPVHASAADYTAAETMLMKVRPSIGVFFNSSDAHELIDGELCVLVGYSGAVSLAADKAKELNGKRDIVYDIPSIGTLMWFDSMAIPKSARHPDNAHRFIDYILRPDVVAKISNAKRYANANRDALKDMDPKLVANPTIYPDEATRKTLFTPLAEAPALSRLQGRLWTRFKADLH</sequence>
<comment type="similarity">
    <text evidence="5">Belongs to the bacterial solute-binding protein PotD/PotF family.</text>
</comment>
<keyword evidence="4 5" id="KW-0574">Periplasm</keyword>
<comment type="subcellular location">
    <subcellularLocation>
        <location evidence="1 5">Periplasm</location>
    </subcellularLocation>
</comment>
<name>A0A2A4FJY4_9BURK</name>
<evidence type="ECO:0000256" key="2">
    <source>
        <dbReference type="ARBA" id="ARBA00022448"/>
    </source>
</evidence>
<evidence type="ECO:0000313" key="8">
    <source>
        <dbReference type="Proteomes" id="UP000217994"/>
    </source>
</evidence>
<proteinExistence type="inferred from homology"/>
<feature type="chain" id="PRO_5012042670" description="Putrescine-binding periplasmic protein" evidence="6">
    <location>
        <begin position="25"/>
        <end position="369"/>
    </location>
</feature>
<comment type="function">
    <text evidence="5">Required for the activity of the bacterial periplasmic transport system of putrescine.</text>
</comment>
<dbReference type="AlphaFoldDB" id="A0A2A4FJY4"/>